<keyword evidence="5" id="KW-0812">Transmembrane</keyword>
<dbReference type="InterPro" id="IPR050206">
    <property type="entry name" value="FtsK/SpoIIIE/SftA"/>
</dbReference>
<evidence type="ECO:0000256" key="5">
    <source>
        <dbReference type="SAM" id="Phobius"/>
    </source>
</evidence>
<dbReference type="eggNOG" id="COG1674">
    <property type="taxonomic scope" value="Bacteria"/>
</dbReference>
<dbReference type="InterPro" id="IPR027417">
    <property type="entry name" value="P-loop_NTPase"/>
</dbReference>
<dbReference type="GO" id="GO:0003677">
    <property type="term" value="F:DNA binding"/>
    <property type="evidence" value="ECO:0007669"/>
    <property type="project" value="InterPro"/>
</dbReference>
<dbReference type="SUPFAM" id="SSF52540">
    <property type="entry name" value="P-loop containing nucleoside triphosphate hydrolases"/>
    <property type="match status" value="2"/>
</dbReference>
<keyword evidence="5" id="KW-1133">Transmembrane helix</keyword>
<name>K5B772_MYCHD</name>
<evidence type="ECO:0000256" key="3">
    <source>
        <dbReference type="PROSITE-ProRule" id="PRU00289"/>
    </source>
</evidence>
<dbReference type="GO" id="GO:0005524">
    <property type="term" value="F:ATP binding"/>
    <property type="evidence" value="ECO:0007669"/>
    <property type="project" value="UniProtKB-UniRule"/>
</dbReference>
<feature type="binding site" evidence="3">
    <location>
        <begin position="421"/>
        <end position="428"/>
    </location>
    <ligand>
        <name>ATP</name>
        <dbReference type="ChEBI" id="CHEBI:30616"/>
    </ligand>
</feature>
<feature type="binding site" evidence="3">
    <location>
        <begin position="739"/>
        <end position="746"/>
    </location>
    <ligand>
        <name>ATP</name>
        <dbReference type="ChEBI" id="CHEBI:30616"/>
    </ligand>
</feature>
<accession>K5B772</accession>
<feature type="domain" description="FtsK" evidence="6">
    <location>
        <begin position="398"/>
        <end position="598"/>
    </location>
</feature>
<sequence>MEPVGHERRPVPPPGRAELTVEAPPRLPPQVAVGPLARLLPVMVLVAAGGMVAVYLASGGPATRSPIHLFFPAMMLTSALGTLVYGARGAHHAGQLDADRQRYLRYLDTVDDEALAAARAQRAALFRCHPDPAALWTVAATPHMWERRPGDPAFGVLRVGLGDRLLTPALCPPPPNPDEADPVTVAAVRDLVRRRAVVPGAPTTVALPTGVLAVDGDDPRALVRAMVCELAVFHGPDLVAIAAVVDRETAADWDWLKWLPHHQDPRRSDAAGPLRRSYPDVGAALADAGPARTVVVVDAPALADSTDWSAFEHTGVTAIVVGAAPGTHRVRAGPDVGLSRAQALGCARRLARHADTAAHRAHGWPGLIGIDELSSPCLWNSNAPRRIQPVPIGTGADGTPVRLDINEAALDGMGPHGLCVGATGSGKSEFLRTLALGMVALHPPTALNLVLIDFKGGATFLGFEKVHHVAAVITNLADEAHLVERMNDALTGELHRRQELLRAAGPFANIGEYEAARARGATLPPLPVLFVMVDEFSELLSQHPDFAALFVAIGRLGRSLGIHLLLASQRLDEGRLRGLESHLSYRICLKTFSPAESRSVIGVPDAYDLPASPGAAYLRTADGALLRFQTATVSEPVPAGVAAPSAPVRFTAAPVGRAGGAETCRSVLETVLDGLAGRGPAAHPVWLAPLSGSPTLDMLPTAENGLRVPIGVVDKPFEQRRDPLVVDLSGAAGNVAVVGAPRSGKSTTLCTLLLALAECNDPAELGFYCLDFGGGALSALRGLPHVGAVATRSDPELCRRTVAVVESLLRTRERQRSGRPDGSDPFGAVFLVIDGWATLRQEFDLLETAVTAIAAQGLSYGIHVVLAASRWAELRPALKDQIATRIELRLGDPAESEMDRRRAARLADRPAGRGITAAGHELA</sequence>
<gene>
    <name evidence="7" type="primary">eccCa</name>
    <name evidence="7" type="ORF">C731_4581</name>
</gene>
<comment type="caution">
    <text evidence="7">The sequence shown here is derived from an EMBL/GenBank/DDBJ whole genome shotgun (WGS) entry which is preliminary data.</text>
</comment>
<feature type="transmembrane region" description="Helical" evidence="5">
    <location>
        <begin position="69"/>
        <end position="87"/>
    </location>
</feature>
<feature type="domain" description="FtsK" evidence="6">
    <location>
        <begin position="721"/>
        <end position="897"/>
    </location>
</feature>
<feature type="region of interest" description="Disordered" evidence="4">
    <location>
        <begin position="1"/>
        <end position="21"/>
    </location>
</feature>
<reference evidence="7 8" key="1">
    <citation type="journal article" date="2012" name="J. Bacteriol.">
        <title>Genome sequence of Mycobacterium hassiacum DSM 44199, a rare source of heat-stable mycobacterial proteins.</title>
        <authorList>
            <person name="Tiago I."/>
            <person name="Maranha A."/>
            <person name="Mendes V."/>
            <person name="Alarico S."/>
            <person name="Moynihan P.J."/>
            <person name="Clarke A.J."/>
            <person name="Macedo-Ribeiro S."/>
            <person name="Pereira P.J."/>
            <person name="Empadinhas N."/>
        </authorList>
    </citation>
    <scope>NUCLEOTIDE SEQUENCE [LARGE SCALE GENOMIC DNA]</scope>
    <source>
        <strain evidence="8">DSM 44199 / CIP 105218 / JCM 12690 / 3849</strain>
    </source>
</reference>
<dbReference type="PANTHER" id="PTHR22683:SF1">
    <property type="entry name" value="TYPE VII SECRETION SYSTEM PROTEIN ESSC"/>
    <property type="match status" value="1"/>
</dbReference>
<dbReference type="PROSITE" id="PS50901">
    <property type="entry name" value="FTSK"/>
    <property type="match status" value="2"/>
</dbReference>
<feature type="non-terminal residue" evidence="7">
    <location>
        <position position="923"/>
    </location>
</feature>
<evidence type="ECO:0000256" key="4">
    <source>
        <dbReference type="SAM" id="MobiDB-lite"/>
    </source>
</evidence>
<dbReference type="Pfam" id="PF01580">
    <property type="entry name" value="FtsK_SpoIIIE"/>
    <property type="match status" value="2"/>
</dbReference>
<proteinExistence type="predicted"/>
<dbReference type="RefSeq" id="WP_005632069.1">
    <property type="nucleotide sequence ID" value="NZ_AMRA01000137.1"/>
</dbReference>
<keyword evidence="1 3" id="KW-0547">Nucleotide-binding</keyword>
<keyword evidence="5" id="KW-0472">Membrane</keyword>
<evidence type="ECO:0000256" key="1">
    <source>
        <dbReference type="ARBA" id="ARBA00022741"/>
    </source>
</evidence>
<evidence type="ECO:0000256" key="2">
    <source>
        <dbReference type="ARBA" id="ARBA00022840"/>
    </source>
</evidence>
<organism evidence="7 8">
    <name type="scientific">Mycolicibacterium hassiacum (strain DSM 44199 / CIP 105218 / JCM 12690 / 3849)</name>
    <name type="common">Mycobacterium hassiacum</name>
    <dbReference type="NCBI Taxonomy" id="1122247"/>
    <lineage>
        <taxon>Bacteria</taxon>
        <taxon>Bacillati</taxon>
        <taxon>Actinomycetota</taxon>
        <taxon>Actinomycetes</taxon>
        <taxon>Mycobacteriales</taxon>
        <taxon>Mycobacteriaceae</taxon>
        <taxon>Mycolicibacterium</taxon>
    </lineage>
</organism>
<keyword evidence="8" id="KW-1185">Reference proteome</keyword>
<dbReference type="Gene3D" id="3.40.50.300">
    <property type="entry name" value="P-loop containing nucleotide triphosphate hydrolases"/>
    <property type="match status" value="2"/>
</dbReference>
<feature type="transmembrane region" description="Helical" evidence="5">
    <location>
        <begin position="36"/>
        <end position="57"/>
    </location>
</feature>
<dbReference type="EMBL" id="AMRA01000137">
    <property type="protein sequence ID" value="EKF21443.1"/>
    <property type="molecule type" value="Genomic_DNA"/>
</dbReference>
<dbReference type="AlphaFoldDB" id="K5B772"/>
<evidence type="ECO:0000259" key="6">
    <source>
        <dbReference type="PROSITE" id="PS50901"/>
    </source>
</evidence>
<protein>
    <submittedName>
        <fullName evidence="7">Type VII secretion protein EccCa</fullName>
    </submittedName>
</protein>
<dbReference type="Proteomes" id="UP000006265">
    <property type="component" value="Unassembled WGS sequence"/>
</dbReference>
<dbReference type="PANTHER" id="PTHR22683">
    <property type="entry name" value="SPORULATION PROTEIN RELATED"/>
    <property type="match status" value="1"/>
</dbReference>
<dbReference type="STRING" id="1122247.GCA_000379865_03054"/>
<evidence type="ECO:0000313" key="8">
    <source>
        <dbReference type="Proteomes" id="UP000006265"/>
    </source>
</evidence>
<keyword evidence="2 3" id="KW-0067">ATP-binding</keyword>
<feature type="compositionally biased region" description="Basic and acidic residues" evidence="4">
    <location>
        <begin position="1"/>
        <end position="10"/>
    </location>
</feature>
<dbReference type="InterPro" id="IPR002543">
    <property type="entry name" value="FtsK_dom"/>
</dbReference>
<evidence type="ECO:0000313" key="7">
    <source>
        <dbReference type="EMBL" id="EKF21443.1"/>
    </source>
</evidence>